<accession>A0AC58TPB3</accession>
<evidence type="ECO:0000313" key="2">
    <source>
        <dbReference type="RefSeq" id="XP_075099068.1"/>
    </source>
</evidence>
<dbReference type="RefSeq" id="XP_075099068.1">
    <property type="nucleotide sequence ID" value="XM_075242967.1"/>
</dbReference>
<sequence>MTIEGDSICYVQKFRQCQIHGDFIWVPPNELNIMGSPWSFASWGMDVIGPRACRIEWTPFILVEIDNFTIWVDVFTYKALTKQIVAYFVCNNIVCPFGIPESIITDNATNLNSDRIREIFQKFKIVHHNSTTYRLKKNEPVEAANKNIKGILL</sequence>
<organism evidence="1 2">
    <name type="scientific">Nicotiana tabacum</name>
    <name type="common">Common tobacco</name>
    <dbReference type="NCBI Taxonomy" id="4097"/>
    <lineage>
        <taxon>Eukaryota</taxon>
        <taxon>Viridiplantae</taxon>
        <taxon>Streptophyta</taxon>
        <taxon>Embryophyta</taxon>
        <taxon>Tracheophyta</taxon>
        <taxon>Spermatophyta</taxon>
        <taxon>Magnoliopsida</taxon>
        <taxon>eudicotyledons</taxon>
        <taxon>Gunneridae</taxon>
        <taxon>Pentapetalae</taxon>
        <taxon>asterids</taxon>
        <taxon>lamiids</taxon>
        <taxon>Solanales</taxon>
        <taxon>Solanaceae</taxon>
        <taxon>Nicotianoideae</taxon>
        <taxon>Nicotianeae</taxon>
        <taxon>Nicotiana</taxon>
    </lineage>
</organism>
<reference evidence="2" key="2">
    <citation type="submission" date="2025-08" db="UniProtKB">
        <authorList>
            <consortium name="RefSeq"/>
        </authorList>
    </citation>
    <scope>IDENTIFICATION</scope>
    <source>
        <tissue evidence="2">Leaf</tissue>
    </source>
</reference>
<evidence type="ECO:0000313" key="1">
    <source>
        <dbReference type="Proteomes" id="UP000790787"/>
    </source>
</evidence>
<proteinExistence type="predicted"/>
<gene>
    <name evidence="2" type="primary">LOC142175956</name>
</gene>
<reference evidence="1" key="1">
    <citation type="journal article" date="2014" name="Nat. Commun.">
        <title>The tobacco genome sequence and its comparison with those of tomato and potato.</title>
        <authorList>
            <person name="Sierro N."/>
            <person name="Battey J.N."/>
            <person name="Ouadi S."/>
            <person name="Bakaher N."/>
            <person name="Bovet L."/>
            <person name="Willig A."/>
            <person name="Goepfert S."/>
            <person name="Peitsch M.C."/>
            <person name="Ivanov N.V."/>
        </authorList>
    </citation>
    <scope>NUCLEOTIDE SEQUENCE [LARGE SCALE GENOMIC DNA]</scope>
</reference>
<keyword evidence="1" id="KW-1185">Reference proteome</keyword>
<dbReference type="Proteomes" id="UP000790787">
    <property type="component" value="Chromosome 3"/>
</dbReference>
<name>A0AC58TPB3_TOBAC</name>
<protein>
    <submittedName>
        <fullName evidence="2">Uncharacterized protein LOC142175956</fullName>
    </submittedName>
</protein>